<dbReference type="AlphaFoldDB" id="A0A835U2L4"/>
<name>A0A835U2L4_VANPL</name>
<comment type="caution">
    <text evidence="1">The sequence shown here is derived from an EMBL/GenBank/DDBJ whole genome shotgun (WGS) entry which is preliminary data.</text>
</comment>
<keyword evidence="3" id="KW-1185">Reference proteome</keyword>
<dbReference type="Proteomes" id="UP000639772">
    <property type="component" value="Unassembled WGS sequence"/>
</dbReference>
<dbReference type="Proteomes" id="UP000636800">
    <property type="component" value="Unassembled WGS sequence"/>
</dbReference>
<evidence type="ECO:0000313" key="2">
    <source>
        <dbReference type="EMBL" id="KAG0446054.1"/>
    </source>
</evidence>
<evidence type="ECO:0000313" key="4">
    <source>
        <dbReference type="Proteomes" id="UP000639772"/>
    </source>
</evidence>
<gene>
    <name evidence="2" type="ORF">HPP92_029025</name>
    <name evidence="1" type="ORF">HPP92_029037</name>
</gene>
<evidence type="ECO:0000313" key="1">
    <source>
        <dbReference type="EMBL" id="KAG0446047.1"/>
    </source>
</evidence>
<dbReference type="EMBL" id="JADCNM010000623">
    <property type="protein sequence ID" value="KAG0446047.1"/>
    <property type="molecule type" value="Genomic_DNA"/>
</dbReference>
<accession>A0A835U2L4</accession>
<dbReference type="EMBL" id="JADCNL010000622">
    <property type="protein sequence ID" value="KAG0446054.1"/>
    <property type="molecule type" value="Genomic_DNA"/>
</dbReference>
<protein>
    <submittedName>
        <fullName evidence="1">Uncharacterized protein</fullName>
    </submittedName>
</protein>
<proteinExistence type="predicted"/>
<sequence length="121" mass="13495">MICDQENDALPSWDCPQPRMVWINFRPVQTTRGMCLLAHRARTLSLVEEGQREFPTDVTEKTVWPDISMILPTGPVRRVKGRWKEQGRAGTVMMPCRDQSRTAVLADLGTGVEAVGGKDAA</sequence>
<reference evidence="3 4" key="1">
    <citation type="journal article" date="2020" name="Nat. Food">
        <title>A phased Vanilla planifolia genome enables genetic improvement of flavour and production.</title>
        <authorList>
            <person name="Hasing T."/>
            <person name="Tang H."/>
            <person name="Brym M."/>
            <person name="Khazi F."/>
            <person name="Huang T."/>
            <person name="Chambers A.H."/>
        </authorList>
    </citation>
    <scope>NUCLEOTIDE SEQUENCE [LARGE SCALE GENOMIC DNA]</scope>
    <source>
        <tissue evidence="1">Leaf</tissue>
    </source>
</reference>
<organism evidence="1 4">
    <name type="scientific">Vanilla planifolia</name>
    <name type="common">Vanilla</name>
    <dbReference type="NCBI Taxonomy" id="51239"/>
    <lineage>
        <taxon>Eukaryota</taxon>
        <taxon>Viridiplantae</taxon>
        <taxon>Streptophyta</taxon>
        <taxon>Embryophyta</taxon>
        <taxon>Tracheophyta</taxon>
        <taxon>Spermatophyta</taxon>
        <taxon>Magnoliopsida</taxon>
        <taxon>Liliopsida</taxon>
        <taxon>Asparagales</taxon>
        <taxon>Orchidaceae</taxon>
        <taxon>Vanilloideae</taxon>
        <taxon>Vanilleae</taxon>
        <taxon>Vanilla</taxon>
    </lineage>
</organism>
<evidence type="ECO:0000313" key="3">
    <source>
        <dbReference type="Proteomes" id="UP000636800"/>
    </source>
</evidence>